<dbReference type="EMBL" id="AEJB01000439">
    <property type="protein sequence ID" value="ELP64647.1"/>
    <property type="molecule type" value="Genomic_DNA"/>
</dbReference>
<name>L7F061_STRT8</name>
<gene>
    <name evidence="2" type="ORF">STRTUCAR8_05728</name>
</gene>
<dbReference type="InterPro" id="IPR011009">
    <property type="entry name" value="Kinase-like_dom_sf"/>
</dbReference>
<proteinExistence type="predicted"/>
<sequence length="317" mass="34968">MRFGLRPTVRSGLATRQLRRGRRELVVGRARLKPGREETLPGPTPELPIVVLDALMPTTQRMVINRRGSTVWEVESHRGHYAVKIGHPVEATADWPAQPWTALAPAREGAVLLRLGVEGIAYGEWEHGTWNFQPWHEGPDLYRLWERCRTKDSPIAPDTSEALECAEALADLHAKGWAHGDVQPAHFIIGPERTHLIDLALAHGGHVPEGHDFPFRGCLVHYEAPEIARSVLDTGEAEPTQEADVYALGASLLISATGWRAVEYPDDAPRPVQREAVANGRRRPVKVPGELGELVDAMLSHTPGDRPVISEVVKALT</sequence>
<protein>
    <recommendedName>
        <fullName evidence="1">Protein kinase domain-containing protein</fullName>
    </recommendedName>
</protein>
<evidence type="ECO:0000313" key="2">
    <source>
        <dbReference type="EMBL" id="ELP64647.1"/>
    </source>
</evidence>
<dbReference type="STRING" id="85558.T45_01392"/>
<organism evidence="2 3">
    <name type="scientific">Streptomyces turgidiscabies (strain Car8)</name>
    <dbReference type="NCBI Taxonomy" id="698760"/>
    <lineage>
        <taxon>Bacteria</taxon>
        <taxon>Bacillati</taxon>
        <taxon>Actinomycetota</taxon>
        <taxon>Actinomycetes</taxon>
        <taxon>Kitasatosporales</taxon>
        <taxon>Streptomycetaceae</taxon>
        <taxon>Streptomyces</taxon>
    </lineage>
</organism>
<feature type="domain" description="Protein kinase" evidence="1">
    <location>
        <begin position="56"/>
        <end position="317"/>
    </location>
</feature>
<dbReference type="SMART" id="SM00220">
    <property type="entry name" value="S_TKc"/>
    <property type="match status" value="1"/>
</dbReference>
<comment type="caution">
    <text evidence="2">The sequence shown here is derived from an EMBL/GenBank/DDBJ whole genome shotgun (WGS) entry which is preliminary data.</text>
</comment>
<dbReference type="PROSITE" id="PS50011">
    <property type="entry name" value="PROTEIN_KINASE_DOM"/>
    <property type="match status" value="1"/>
</dbReference>
<evidence type="ECO:0000313" key="3">
    <source>
        <dbReference type="Proteomes" id="UP000010931"/>
    </source>
</evidence>
<dbReference type="GO" id="GO:0005524">
    <property type="term" value="F:ATP binding"/>
    <property type="evidence" value="ECO:0007669"/>
    <property type="project" value="InterPro"/>
</dbReference>
<dbReference type="InterPro" id="IPR000719">
    <property type="entry name" value="Prot_kinase_dom"/>
</dbReference>
<dbReference type="Gene3D" id="1.10.510.10">
    <property type="entry name" value="Transferase(Phosphotransferase) domain 1"/>
    <property type="match status" value="1"/>
</dbReference>
<dbReference type="Proteomes" id="UP000010931">
    <property type="component" value="Unassembled WGS sequence"/>
</dbReference>
<dbReference type="GO" id="GO:0004672">
    <property type="term" value="F:protein kinase activity"/>
    <property type="evidence" value="ECO:0007669"/>
    <property type="project" value="InterPro"/>
</dbReference>
<dbReference type="SUPFAM" id="SSF56112">
    <property type="entry name" value="Protein kinase-like (PK-like)"/>
    <property type="match status" value="1"/>
</dbReference>
<dbReference type="PATRIC" id="fig|698760.3.peg.6492"/>
<accession>L7F061</accession>
<reference evidence="2 3" key="1">
    <citation type="journal article" date="2011" name="Plasmid">
        <title>Streptomyces turgidiscabies Car8 contains a modular pathogenicity island that shares virulence genes with other actinobacterial plant pathogens.</title>
        <authorList>
            <person name="Huguet-Tapia J.C."/>
            <person name="Badger J.H."/>
            <person name="Loria R."/>
            <person name="Pettis G.S."/>
        </authorList>
    </citation>
    <scope>NUCLEOTIDE SEQUENCE [LARGE SCALE GENOMIC DNA]</scope>
    <source>
        <strain evidence="2 3">Car8</strain>
    </source>
</reference>
<keyword evidence="3" id="KW-1185">Reference proteome</keyword>
<evidence type="ECO:0000259" key="1">
    <source>
        <dbReference type="PROSITE" id="PS50011"/>
    </source>
</evidence>
<dbReference type="AlphaFoldDB" id="L7F061"/>